<dbReference type="PANTHER" id="PTHR24023">
    <property type="entry name" value="COLLAGEN ALPHA"/>
    <property type="match status" value="1"/>
</dbReference>
<feature type="compositionally biased region" description="Low complexity" evidence="3">
    <location>
        <begin position="468"/>
        <end position="482"/>
    </location>
</feature>
<feature type="region of interest" description="Disordered" evidence="3">
    <location>
        <begin position="69"/>
        <end position="132"/>
    </location>
</feature>
<dbReference type="AlphaFoldDB" id="A0A401SH90"/>
<evidence type="ECO:0000256" key="4">
    <source>
        <dbReference type="SAM" id="SignalP"/>
    </source>
</evidence>
<feature type="signal peptide" evidence="4">
    <location>
        <begin position="1"/>
        <end position="37"/>
    </location>
</feature>
<name>A0A401SH90_CHIPU</name>
<evidence type="ECO:0000256" key="1">
    <source>
        <dbReference type="ARBA" id="ARBA00022525"/>
    </source>
</evidence>
<dbReference type="Gene3D" id="2.60.120.200">
    <property type="match status" value="2"/>
</dbReference>
<evidence type="ECO:0000313" key="6">
    <source>
        <dbReference type="EMBL" id="GCC29715.1"/>
    </source>
</evidence>
<dbReference type="InterPro" id="IPR048287">
    <property type="entry name" value="TSPN-like_N"/>
</dbReference>
<dbReference type="InterPro" id="IPR050149">
    <property type="entry name" value="Collagen_superfamily"/>
</dbReference>
<evidence type="ECO:0000313" key="7">
    <source>
        <dbReference type="Proteomes" id="UP000287033"/>
    </source>
</evidence>
<dbReference type="SUPFAM" id="SSF49899">
    <property type="entry name" value="Concanavalin A-like lectins/glucanases"/>
    <property type="match status" value="1"/>
</dbReference>
<comment type="caution">
    <text evidence="6">The sequence shown here is derived from an EMBL/GenBank/DDBJ whole genome shotgun (WGS) entry which is preliminary data.</text>
</comment>
<dbReference type="InterPro" id="IPR013320">
    <property type="entry name" value="ConA-like_dom_sf"/>
</dbReference>
<protein>
    <recommendedName>
        <fullName evidence="5">Thrombospondin-like N-terminal domain-containing protein</fullName>
    </recommendedName>
</protein>
<dbReference type="Pfam" id="PF01391">
    <property type="entry name" value="Collagen"/>
    <property type="match status" value="2"/>
</dbReference>
<gene>
    <name evidence="6" type="ORF">chiPu_0008157</name>
</gene>
<proteinExistence type="predicted"/>
<organism evidence="6 7">
    <name type="scientific">Chiloscyllium punctatum</name>
    <name type="common">Brownbanded bambooshark</name>
    <name type="synonym">Hemiscyllium punctatum</name>
    <dbReference type="NCBI Taxonomy" id="137246"/>
    <lineage>
        <taxon>Eukaryota</taxon>
        <taxon>Metazoa</taxon>
        <taxon>Chordata</taxon>
        <taxon>Craniata</taxon>
        <taxon>Vertebrata</taxon>
        <taxon>Chondrichthyes</taxon>
        <taxon>Elasmobranchii</taxon>
        <taxon>Galeomorphii</taxon>
        <taxon>Galeoidea</taxon>
        <taxon>Orectolobiformes</taxon>
        <taxon>Hemiscylliidae</taxon>
        <taxon>Chiloscyllium</taxon>
    </lineage>
</organism>
<dbReference type="EMBL" id="BEZZ01000264">
    <property type="protein sequence ID" value="GCC29715.1"/>
    <property type="molecule type" value="Genomic_DNA"/>
</dbReference>
<feature type="compositionally biased region" description="Low complexity" evidence="3">
    <location>
        <begin position="431"/>
        <end position="447"/>
    </location>
</feature>
<sequence>MAAAEVELQISSIPVRRHVLWLVVCFLIFRHSLDVSCEEYFGSISGDDEINSFEALTAEDLHRNASGSLSYENELSGDGNVITTDTHDITESPSGFYPEMKRPDSDDLYLTASGDPDLEETRPSMPKDTDYTNHTSVYIPASIHTETFTHQRESSDTVTESLPIHDILESKVTDMLKALGVSSTVGVYEVEGSQINLKAYRLEPSVHIRRESRLVHPYGFPNELSIVATFRMRENTPNMVWNLWEVTDRYDNEQFRLRLYGETNAVELYNVAAVGEEVTTFENVGTAPIRQYGFIGTDGVTVLATGTKRNATLPVDIQQFTIYGNPKKASEVTCCELPGICEKQSSDDTSIGCPCRPTKPGFLGFSGPNGYPGDKGRSGFPGSQGRKGYQGFKGVQGRRGDPGARGEEGEEGSHGDPGYSGAMGIPGPPGEKGVLGAKGKKGAAGYSGPQGEPGPKGEIGDTGESGEEGSAGSPGEVGAPGNSGPPGPPGIKGLKGFPGYPGFSGDIGEPGDLGYPGSIGHVGTPGRKGDIGMAGRPGSGGMPGGHGPLGIPGILGETGQIGPKGDRGDPGPRGPQGPRGFPGMKGDARQSGIPGKPGEKGAKGLPGPQGEPGPDGEKGETGKTGAQGKSGPKGDKGEMGDKGQFGRPGPPGDVGIEGRRGVPGIPGPRGFPGPMGERGEAGQRGEPGSVGAHGPGMPLEQVFELCKRVMNEQLAIYSSAIRRTCARACPANNVTLIGPPGPPGLPGKRGEQAIRVTQVLLRKENQVHVGQWDTVGLQGSQGCLASKEFLGFVKLATVESMLLLFRPNIDF</sequence>
<keyword evidence="1" id="KW-0964">Secreted</keyword>
<keyword evidence="4" id="KW-0732">Signal</keyword>
<feature type="region of interest" description="Disordered" evidence="3">
    <location>
        <begin position="534"/>
        <end position="695"/>
    </location>
</feature>
<evidence type="ECO:0000256" key="2">
    <source>
        <dbReference type="ARBA" id="ARBA00022737"/>
    </source>
</evidence>
<dbReference type="InterPro" id="IPR008160">
    <property type="entry name" value="Collagen"/>
</dbReference>
<dbReference type="GO" id="GO:0005615">
    <property type="term" value="C:extracellular space"/>
    <property type="evidence" value="ECO:0007669"/>
    <property type="project" value="TreeGrafter"/>
</dbReference>
<dbReference type="OMA" id="LYVDCQQ"/>
<keyword evidence="7" id="KW-1185">Reference proteome</keyword>
<reference evidence="6 7" key="1">
    <citation type="journal article" date="2018" name="Nat. Ecol. Evol.">
        <title>Shark genomes provide insights into elasmobranch evolution and the origin of vertebrates.</title>
        <authorList>
            <person name="Hara Y"/>
            <person name="Yamaguchi K"/>
            <person name="Onimaru K"/>
            <person name="Kadota M"/>
            <person name="Koyanagi M"/>
            <person name="Keeley SD"/>
            <person name="Tatsumi K"/>
            <person name="Tanaka K"/>
            <person name="Motone F"/>
            <person name="Kageyama Y"/>
            <person name="Nozu R"/>
            <person name="Adachi N"/>
            <person name="Nishimura O"/>
            <person name="Nakagawa R"/>
            <person name="Tanegashima C"/>
            <person name="Kiyatake I"/>
            <person name="Matsumoto R"/>
            <person name="Murakumo K"/>
            <person name="Nishida K"/>
            <person name="Terakita A"/>
            <person name="Kuratani S"/>
            <person name="Sato K"/>
            <person name="Hyodo S Kuraku.S."/>
        </authorList>
    </citation>
    <scope>NUCLEOTIDE SEQUENCE [LARGE SCALE GENOMIC DNA]</scope>
</reference>
<evidence type="ECO:0000256" key="3">
    <source>
        <dbReference type="SAM" id="MobiDB-lite"/>
    </source>
</evidence>
<dbReference type="OrthoDB" id="5983381at2759"/>
<dbReference type="PANTHER" id="PTHR24023:SF1082">
    <property type="entry name" value="COLLAGEN TRIPLE HELIX REPEAT"/>
    <property type="match status" value="1"/>
</dbReference>
<dbReference type="STRING" id="137246.A0A401SH90"/>
<feature type="compositionally biased region" description="Basic and acidic residues" evidence="3">
    <location>
        <begin position="632"/>
        <end position="641"/>
    </location>
</feature>
<feature type="region of interest" description="Disordered" evidence="3">
    <location>
        <begin position="366"/>
        <end position="518"/>
    </location>
</feature>
<keyword evidence="2" id="KW-0677">Repeat</keyword>
<dbReference type="GO" id="GO:0031012">
    <property type="term" value="C:extracellular matrix"/>
    <property type="evidence" value="ECO:0007669"/>
    <property type="project" value="TreeGrafter"/>
</dbReference>
<dbReference type="SMART" id="SM00210">
    <property type="entry name" value="TSPN"/>
    <property type="match status" value="1"/>
</dbReference>
<evidence type="ECO:0000259" key="5">
    <source>
        <dbReference type="SMART" id="SM00210"/>
    </source>
</evidence>
<feature type="compositionally biased region" description="Basic and acidic residues" evidence="3">
    <location>
        <begin position="119"/>
        <end position="131"/>
    </location>
</feature>
<feature type="chain" id="PRO_5019116397" description="Thrombospondin-like N-terminal domain-containing protein" evidence="4">
    <location>
        <begin position="38"/>
        <end position="811"/>
    </location>
</feature>
<feature type="compositionally biased region" description="Basic and acidic residues" evidence="3">
    <location>
        <begin position="398"/>
        <end position="414"/>
    </location>
</feature>
<accession>A0A401SH90</accession>
<dbReference type="Proteomes" id="UP000287033">
    <property type="component" value="Unassembled WGS sequence"/>
</dbReference>
<feature type="domain" description="Thrombospondin-like N-terminal" evidence="5">
    <location>
        <begin position="172"/>
        <end position="326"/>
    </location>
</feature>
<feature type="compositionally biased region" description="Gly residues" evidence="3">
    <location>
        <begin position="535"/>
        <end position="550"/>
    </location>
</feature>